<dbReference type="AlphaFoldDB" id="A0A841HCZ4"/>
<name>A0A841HCZ4_HALSI</name>
<reference evidence="2" key="1">
    <citation type="submission" date="2020-08" db="EMBL/GenBank/DDBJ databases">
        <title>Genomic Encyclopedia of Type Strains, Phase IV (KMG-IV): sequencing the most valuable type-strain genomes for metagenomic binning, comparative biology and taxonomic classification.</title>
        <authorList>
            <person name="Goeker M."/>
        </authorList>
    </citation>
    <scope>NUCLEOTIDE SEQUENCE</scope>
    <source>
        <strain evidence="2">DSM 669</strain>
    </source>
</reference>
<evidence type="ECO:0000313" key="3">
    <source>
        <dbReference type="Proteomes" id="UP000642919"/>
    </source>
</evidence>
<dbReference type="EMBL" id="JACHGX010000012">
    <property type="protein sequence ID" value="MBB6090931.1"/>
    <property type="molecule type" value="Genomic_DNA"/>
</dbReference>
<feature type="region of interest" description="Disordered" evidence="1">
    <location>
        <begin position="120"/>
        <end position="151"/>
    </location>
</feature>
<evidence type="ECO:0000256" key="1">
    <source>
        <dbReference type="SAM" id="MobiDB-lite"/>
    </source>
</evidence>
<protein>
    <submittedName>
        <fullName evidence="2">Uncharacterized protein</fullName>
    </submittedName>
</protein>
<accession>A0A841HCZ4</accession>
<proteinExistence type="predicted"/>
<evidence type="ECO:0000313" key="2">
    <source>
        <dbReference type="EMBL" id="MBB6090931.1"/>
    </source>
</evidence>
<dbReference type="RefSeq" id="WP_049892472.1">
    <property type="nucleotide sequence ID" value="NZ_JACHGX010000012.1"/>
</dbReference>
<sequence length="151" mass="16190">MTEGSAVAGAVAALHERTTNAIGKSRIANIARTVVATTTAFVRESYLYQWLTAEPDPEVVVIDLRETYTVGPFIAILDRSIETLVPIYRESRLARSLNGLATLLARAADTRPGRVLVALFEPPEPPAGDDSHDAAASQSDTSGNVPDRDTE</sequence>
<dbReference type="GeneID" id="68693063"/>
<organism evidence="2 3">
    <name type="scientific">Halobacterium salinarum</name>
    <name type="common">Halobacterium halobium</name>
    <dbReference type="NCBI Taxonomy" id="2242"/>
    <lineage>
        <taxon>Archaea</taxon>
        <taxon>Methanobacteriati</taxon>
        <taxon>Methanobacteriota</taxon>
        <taxon>Stenosarchaea group</taxon>
        <taxon>Halobacteria</taxon>
        <taxon>Halobacteriales</taxon>
        <taxon>Halobacteriaceae</taxon>
        <taxon>Halobacterium</taxon>
    </lineage>
</organism>
<dbReference type="Proteomes" id="UP000642919">
    <property type="component" value="Unassembled WGS sequence"/>
</dbReference>
<comment type="caution">
    <text evidence="2">The sequence shown here is derived from an EMBL/GenBank/DDBJ whole genome shotgun (WGS) entry which is preliminary data.</text>
</comment>
<gene>
    <name evidence="2" type="ORF">HNR49_002317</name>
</gene>